<dbReference type="SUPFAM" id="SSF52833">
    <property type="entry name" value="Thioredoxin-like"/>
    <property type="match status" value="1"/>
</dbReference>
<reference evidence="4" key="1">
    <citation type="journal article" date="2019" name="Int. J. Syst. Evol. Microbiol.">
        <title>The Global Catalogue of Microorganisms (GCM) 10K type strain sequencing project: providing services to taxonomists for standard genome sequencing and annotation.</title>
        <authorList>
            <consortium name="The Broad Institute Genomics Platform"/>
            <consortium name="The Broad Institute Genome Sequencing Center for Infectious Disease"/>
            <person name="Wu L."/>
            <person name="Ma J."/>
        </authorList>
    </citation>
    <scope>NUCLEOTIDE SEQUENCE [LARGE SCALE GENOMIC DNA]</scope>
    <source>
        <strain evidence="4">CCM 8702</strain>
    </source>
</reference>
<accession>A0ABQ1ZPL4</accession>
<feature type="chain" id="PRO_5047360927" description="Thioredoxin domain-containing protein" evidence="1">
    <location>
        <begin position="26"/>
        <end position="179"/>
    </location>
</feature>
<keyword evidence="1" id="KW-0732">Signal</keyword>
<dbReference type="PROSITE" id="PS51257">
    <property type="entry name" value="PROKAR_LIPOPROTEIN"/>
    <property type="match status" value="1"/>
</dbReference>
<dbReference type="InterPro" id="IPR013766">
    <property type="entry name" value="Thioredoxin_domain"/>
</dbReference>
<dbReference type="PANTHER" id="PTHR42852">
    <property type="entry name" value="THIOL:DISULFIDE INTERCHANGE PROTEIN DSBE"/>
    <property type="match status" value="1"/>
</dbReference>
<evidence type="ECO:0000259" key="2">
    <source>
        <dbReference type="PROSITE" id="PS51352"/>
    </source>
</evidence>
<dbReference type="Pfam" id="PF08534">
    <property type="entry name" value="Redoxin"/>
    <property type="match status" value="1"/>
</dbReference>
<keyword evidence="4" id="KW-1185">Reference proteome</keyword>
<evidence type="ECO:0000313" key="4">
    <source>
        <dbReference type="Proteomes" id="UP000605427"/>
    </source>
</evidence>
<dbReference type="InterPro" id="IPR036249">
    <property type="entry name" value="Thioredoxin-like_sf"/>
</dbReference>
<dbReference type="PANTHER" id="PTHR42852:SF16">
    <property type="entry name" value="THIOL:DISULFIDE INTERCHANGE PROTEIN TLPA"/>
    <property type="match status" value="1"/>
</dbReference>
<dbReference type="RefSeq" id="WP_172239381.1">
    <property type="nucleotide sequence ID" value="NZ_CBCSIZ010000001.1"/>
</dbReference>
<sequence>MQHAKKKWLPLLMLFSAVLLLSACGQNGSATSASGGTAASSAPAPQFDLKDLSGNEVKLADFNGEKVYVKYWASWCSICLAGMEELNTLAGQDNDFKVISIVAPDFKGEKSEADFKKWFAGMDESNTTVLIDQDGKYAQQLGVRAYPTSFYIDSTGGLAKTVPGHNTNDVIASNFNAIP</sequence>
<dbReference type="EMBL" id="BMDD01000001">
    <property type="protein sequence ID" value="GGH71196.1"/>
    <property type="molecule type" value="Genomic_DNA"/>
</dbReference>
<evidence type="ECO:0000256" key="1">
    <source>
        <dbReference type="SAM" id="SignalP"/>
    </source>
</evidence>
<organism evidence="3 4">
    <name type="scientific">Saccharibacillus endophyticus</name>
    <dbReference type="NCBI Taxonomy" id="2060666"/>
    <lineage>
        <taxon>Bacteria</taxon>
        <taxon>Bacillati</taxon>
        <taxon>Bacillota</taxon>
        <taxon>Bacilli</taxon>
        <taxon>Bacillales</taxon>
        <taxon>Paenibacillaceae</taxon>
        <taxon>Saccharibacillus</taxon>
    </lineage>
</organism>
<dbReference type="InterPro" id="IPR013740">
    <property type="entry name" value="Redoxin"/>
</dbReference>
<comment type="caution">
    <text evidence="3">The sequence shown here is derived from an EMBL/GenBank/DDBJ whole genome shotgun (WGS) entry which is preliminary data.</text>
</comment>
<feature type="signal peptide" evidence="1">
    <location>
        <begin position="1"/>
        <end position="25"/>
    </location>
</feature>
<dbReference type="Gene3D" id="3.40.30.10">
    <property type="entry name" value="Glutaredoxin"/>
    <property type="match status" value="1"/>
</dbReference>
<gene>
    <name evidence="3" type="ORF">GCM10007362_08070</name>
</gene>
<proteinExistence type="predicted"/>
<dbReference type="PROSITE" id="PS51352">
    <property type="entry name" value="THIOREDOXIN_2"/>
    <property type="match status" value="1"/>
</dbReference>
<dbReference type="InterPro" id="IPR050553">
    <property type="entry name" value="Thioredoxin_ResA/DsbE_sf"/>
</dbReference>
<feature type="domain" description="Thioredoxin" evidence="2">
    <location>
        <begin position="38"/>
        <end position="179"/>
    </location>
</feature>
<evidence type="ECO:0000313" key="3">
    <source>
        <dbReference type="EMBL" id="GGH71196.1"/>
    </source>
</evidence>
<dbReference type="CDD" id="cd02966">
    <property type="entry name" value="TlpA_like_family"/>
    <property type="match status" value="1"/>
</dbReference>
<protein>
    <recommendedName>
        <fullName evidence="2">Thioredoxin domain-containing protein</fullName>
    </recommendedName>
</protein>
<dbReference type="Proteomes" id="UP000605427">
    <property type="component" value="Unassembled WGS sequence"/>
</dbReference>
<name>A0ABQ1ZPL4_9BACL</name>